<dbReference type="InterPro" id="IPR008909">
    <property type="entry name" value="DALR_anticod-bd"/>
</dbReference>
<keyword evidence="4 9" id="KW-0547">Nucleotide-binding</keyword>
<feature type="domain" description="DALR anticodon binding" evidence="11">
    <location>
        <begin position="438"/>
        <end position="557"/>
    </location>
</feature>
<dbReference type="PANTHER" id="PTHR11956">
    <property type="entry name" value="ARGINYL-TRNA SYNTHETASE"/>
    <property type="match status" value="1"/>
</dbReference>
<evidence type="ECO:0000256" key="10">
    <source>
        <dbReference type="RuleBase" id="RU363038"/>
    </source>
</evidence>
<evidence type="ECO:0000313" key="13">
    <source>
        <dbReference type="EMBL" id="MFD1606366.1"/>
    </source>
</evidence>
<evidence type="ECO:0000256" key="6">
    <source>
        <dbReference type="ARBA" id="ARBA00022917"/>
    </source>
</evidence>
<keyword evidence="6 9" id="KW-0648">Protein biosynthesis</keyword>
<evidence type="ECO:0000256" key="7">
    <source>
        <dbReference type="ARBA" id="ARBA00023146"/>
    </source>
</evidence>
<dbReference type="SUPFAM" id="SSF52374">
    <property type="entry name" value="Nucleotidylyl transferase"/>
    <property type="match status" value="1"/>
</dbReference>
<dbReference type="PROSITE" id="PS00178">
    <property type="entry name" value="AA_TRNA_LIGASE_I"/>
    <property type="match status" value="1"/>
</dbReference>
<comment type="catalytic activity">
    <reaction evidence="8 9">
        <text>tRNA(Arg) + L-arginine + ATP = L-arginyl-tRNA(Arg) + AMP + diphosphate</text>
        <dbReference type="Rhea" id="RHEA:20301"/>
        <dbReference type="Rhea" id="RHEA-COMP:9658"/>
        <dbReference type="Rhea" id="RHEA-COMP:9673"/>
        <dbReference type="ChEBI" id="CHEBI:30616"/>
        <dbReference type="ChEBI" id="CHEBI:32682"/>
        <dbReference type="ChEBI" id="CHEBI:33019"/>
        <dbReference type="ChEBI" id="CHEBI:78442"/>
        <dbReference type="ChEBI" id="CHEBI:78513"/>
        <dbReference type="ChEBI" id="CHEBI:456215"/>
        <dbReference type="EC" id="6.1.1.19"/>
    </reaction>
</comment>
<dbReference type="GO" id="GO:0004814">
    <property type="term" value="F:arginine-tRNA ligase activity"/>
    <property type="evidence" value="ECO:0007669"/>
    <property type="project" value="UniProtKB-EC"/>
</dbReference>
<dbReference type="InterPro" id="IPR009080">
    <property type="entry name" value="tRNAsynth_Ia_anticodon-bd"/>
</dbReference>
<dbReference type="SUPFAM" id="SSF47323">
    <property type="entry name" value="Anticodon-binding domain of a subclass of class I aminoacyl-tRNA synthetases"/>
    <property type="match status" value="1"/>
</dbReference>
<dbReference type="SMART" id="SM00836">
    <property type="entry name" value="DALR_1"/>
    <property type="match status" value="1"/>
</dbReference>
<comment type="caution">
    <text evidence="13">The sequence shown here is derived from an EMBL/GenBank/DDBJ whole genome shotgun (WGS) entry which is preliminary data.</text>
</comment>
<dbReference type="InterPro" id="IPR014729">
    <property type="entry name" value="Rossmann-like_a/b/a_fold"/>
</dbReference>
<dbReference type="EC" id="6.1.1.19" evidence="9"/>
<dbReference type="CDD" id="cd07956">
    <property type="entry name" value="Anticodon_Ia_Arg"/>
    <property type="match status" value="1"/>
</dbReference>
<dbReference type="NCBIfam" id="TIGR00456">
    <property type="entry name" value="argS"/>
    <property type="match status" value="1"/>
</dbReference>
<dbReference type="Gene3D" id="3.30.1360.70">
    <property type="entry name" value="Arginyl tRNA synthetase N-terminal domain"/>
    <property type="match status" value="1"/>
</dbReference>
<keyword evidence="14" id="KW-1185">Reference proteome</keyword>
<evidence type="ECO:0000256" key="2">
    <source>
        <dbReference type="ARBA" id="ARBA00022490"/>
    </source>
</evidence>
<comment type="subunit">
    <text evidence="9">Monomer.</text>
</comment>
<evidence type="ECO:0000256" key="1">
    <source>
        <dbReference type="ARBA" id="ARBA00005594"/>
    </source>
</evidence>
<evidence type="ECO:0000259" key="12">
    <source>
        <dbReference type="SMART" id="SM01016"/>
    </source>
</evidence>
<comment type="subcellular location">
    <subcellularLocation>
        <location evidence="9">Cytoplasm</location>
    </subcellularLocation>
</comment>
<reference evidence="14" key="1">
    <citation type="journal article" date="2019" name="Int. J. Syst. Evol. Microbiol.">
        <title>The Global Catalogue of Microorganisms (GCM) 10K type strain sequencing project: providing services to taxonomists for standard genome sequencing and annotation.</title>
        <authorList>
            <consortium name="The Broad Institute Genomics Platform"/>
            <consortium name="The Broad Institute Genome Sequencing Center for Infectious Disease"/>
            <person name="Wu L."/>
            <person name="Ma J."/>
        </authorList>
    </citation>
    <scope>NUCLEOTIDE SEQUENCE [LARGE SCALE GENOMIC DNA]</scope>
    <source>
        <strain evidence="14">CGMCC 1.12376</strain>
    </source>
</reference>
<keyword evidence="3 9" id="KW-0436">Ligase</keyword>
<gene>
    <name evidence="9 13" type="primary">argS</name>
    <name evidence="13" type="ORF">ACFSBH_01600</name>
</gene>
<evidence type="ECO:0000256" key="4">
    <source>
        <dbReference type="ARBA" id="ARBA00022741"/>
    </source>
</evidence>
<proteinExistence type="inferred from homology"/>
<sequence length="557" mass="63060">MNVLEQTEQQLKQEIAQAVLTAGLASKEELPEVILEKPKDKSHGDFATNIAMQLARIAKKAPRQIADDIVKEINQEEASIEKIEIAGPGFINFFMKNDFLQQIIPTVLEQGENYGRSNAGNGERVQVEFVSVNPTGDLHLGHARGAAYGDVLCNVFDAAGYNVEREYYINDAGSQIDNLGLSVEARYLQELGQDVEMPEDGYHGQVIIDMAKAIIEEDGDKWLEKSHQERLEYMKEYGLKASLKNIERDLKDFQVEFDNWFSERSLYEDNQIQDAIKKLEEGDYVYEKDGATWFKSTAFGEDDKDRVIIKQDGSYTYLTPDIAYHKNKLDRGFDKIINVWGSDHHGYVARMKAAIQALGYSADKFDVKIIQMVNLFEGGEKVRMSKRTGKAVSLRELMDEVGIDATRYFFVSRSNDSQLDFDMDLARSQSNENPVYYVQYAHARICTMLEQAKNKGFDVDAEFNPEILTAEKEQDLLKKLGEFPQTIADAAEKHAPQRLTNYVFELASLLHSFYNAEKVLDADAQERTTARIALMKAVRITIANALNLIGVTAPEKM</sequence>
<keyword evidence="7 9" id="KW-0030">Aminoacyl-tRNA synthetase</keyword>
<dbReference type="InterPro" id="IPR035684">
    <property type="entry name" value="ArgRS_core"/>
</dbReference>
<dbReference type="PRINTS" id="PR01038">
    <property type="entry name" value="TRNASYNTHARG"/>
</dbReference>
<evidence type="ECO:0000256" key="9">
    <source>
        <dbReference type="HAMAP-Rule" id="MF_00123"/>
    </source>
</evidence>
<evidence type="ECO:0000256" key="5">
    <source>
        <dbReference type="ARBA" id="ARBA00022840"/>
    </source>
</evidence>
<dbReference type="InterPro" id="IPR036695">
    <property type="entry name" value="Arg-tRNA-synth_N_sf"/>
</dbReference>
<name>A0ABW4HM06_9BACI</name>
<dbReference type="EMBL" id="JBHUDE010000005">
    <property type="protein sequence ID" value="MFD1606366.1"/>
    <property type="molecule type" value="Genomic_DNA"/>
</dbReference>
<dbReference type="Proteomes" id="UP001597221">
    <property type="component" value="Unassembled WGS sequence"/>
</dbReference>
<dbReference type="CDD" id="cd00671">
    <property type="entry name" value="ArgRS_core"/>
    <property type="match status" value="1"/>
</dbReference>
<accession>A0ABW4HM06</accession>
<dbReference type="Pfam" id="PF05746">
    <property type="entry name" value="DALR_1"/>
    <property type="match status" value="1"/>
</dbReference>
<dbReference type="Pfam" id="PF00750">
    <property type="entry name" value="tRNA-synt_1d"/>
    <property type="match status" value="1"/>
</dbReference>
<dbReference type="InterPro" id="IPR001278">
    <property type="entry name" value="Arg-tRNA-ligase"/>
</dbReference>
<dbReference type="PANTHER" id="PTHR11956:SF5">
    <property type="entry name" value="ARGININE--TRNA LIGASE, CYTOPLASMIC"/>
    <property type="match status" value="1"/>
</dbReference>
<evidence type="ECO:0000256" key="3">
    <source>
        <dbReference type="ARBA" id="ARBA00022598"/>
    </source>
</evidence>
<evidence type="ECO:0000313" key="14">
    <source>
        <dbReference type="Proteomes" id="UP001597221"/>
    </source>
</evidence>
<dbReference type="Gene3D" id="1.10.730.10">
    <property type="entry name" value="Isoleucyl-tRNA Synthetase, Domain 1"/>
    <property type="match status" value="1"/>
</dbReference>
<dbReference type="Gene3D" id="3.40.50.620">
    <property type="entry name" value="HUPs"/>
    <property type="match status" value="1"/>
</dbReference>
<evidence type="ECO:0000256" key="8">
    <source>
        <dbReference type="ARBA" id="ARBA00049339"/>
    </source>
</evidence>
<dbReference type="SMART" id="SM01016">
    <property type="entry name" value="Arg_tRNA_synt_N"/>
    <property type="match status" value="1"/>
</dbReference>
<keyword evidence="2 9" id="KW-0963">Cytoplasm</keyword>
<feature type="short sequence motif" description="'HIGH' region" evidence="9">
    <location>
        <begin position="132"/>
        <end position="142"/>
    </location>
</feature>
<dbReference type="InterPro" id="IPR005148">
    <property type="entry name" value="Arg-tRNA-synth_N"/>
</dbReference>
<protein>
    <recommendedName>
        <fullName evidence="9">Arginine--tRNA ligase</fullName>
        <ecNumber evidence="9">6.1.1.19</ecNumber>
    </recommendedName>
    <alternativeName>
        <fullName evidence="9">Arginyl-tRNA synthetase</fullName>
        <shortName evidence="9">ArgRS</shortName>
    </alternativeName>
</protein>
<comment type="similarity">
    <text evidence="1 9 10">Belongs to the class-I aminoacyl-tRNA synthetase family.</text>
</comment>
<dbReference type="HAMAP" id="MF_00123">
    <property type="entry name" value="Arg_tRNA_synth"/>
    <property type="match status" value="1"/>
</dbReference>
<dbReference type="SUPFAM" id="SSF55190">
    <property type="entry name" value="Arginyl-tRNA synthetase (ArgRS), N-terminal 'additional' domain"/>
    <property type="match status" value="1"/>
</dbReference>
<dbReference type="RefSeq" id="WP_251515729.1">
    <property type="nucleotide sequence ID" value="NZ_JAMBON010000028.1"/>
</dbReference>
<dbReference type="InterPro" id="IPR001412">
    <property type="entry name" value="aa-tRNA-synth_I_CS"/>
</dbReference>
<keyword evidence="5 9" id="KW-0067">ATP-binding</keyword>
<feature type="domain" description="Arginyl tRNA synthetase N-terminal" evidence="12">
    <location>
        <begin position="9"/>
        <end position="95"/>
    </location>
</feature>
<organism evidence="13 14">
    <name type="scientific">Oceanobacillus luteolus</name>
    <dbReference type="NCBI Taxonomy" id="1274358"/>
    <lineage>
        <taxon>Bacteria</taxon>
        <taxon>Bacillati</taxon>
        <taxon>Bacillota</taxon>
        <taxon>Bacilli</taxon>
        <taxon>Bacillales</taxon>
        <taxon>Bacillaceae</taxon>
        <taxon>Oceanobacillus</taxon>
    </lineage>
</organism>
<evidence type="ECO:0000259" key="11">
    <source>
        <dbReference type="SMART" id="SM00836"/>
    </source>
</evidence>
<dbReference type="Pfam" id="PF03485">
    <property type="entry name" value="Arg_tRNA_synt_N"/>
    <property type="match status" value="1"/>
</dbReference>